<feature type="active site" evidence="13">
    <location>
        <position position="118"/>
    </location>
</feature>
<evidence type="ECO:0000256" key="4">
    <source>
        <dbReference type="ARBA" id="ARBA00012448"/>
    </source>
</evidence>
<evidence type="ECO:0000313" key="18">
    <source>
        <dbReference type="EMBL" id="BCK82155.1"/>
    </source>
</evidence>
<evidence type="ECO:0000256" key="2">
    <source>
        <dbReference type="ARBA" id="ARBA00004752"/>
    </source>
</evidence>
<sequence>MRRMAGLWAALLLVLALTPTQAGAVELPIRAEAALLMEKETGQVLYAQNEHEALEPASVTKVMTLLLTMEAIEKGSLHYDDVVTVSAYAASMGGSHVYLSEGEQITVDDLLKAVCVASGNDAAVALAECVAGVTELFVEQMNTRAKELGMTDTHFVNCTGLPAEGHVTSAWDIALMSRELIEKHPDIRRYTTIWMDTLRDGTFQLANTNKLIRFYDGATGLKTGSTDSAKYCLSATAEREGMELIAVVLKSPTGQQRFEDAKALLNYGFSTYALLHTAPEEPFPAIPVVLGETETVQPCIDPQEAVALVQKSQAGGLSQSVTLAEQVEAPVSTGQELGTLTVTDAAGETVQSIPIRAAQSVERLTFGTMLRRMLSAAFFAG</sequence>
<gene>
    <name evidence="18" type="primary">dacF</name>
    <name evidence="18" type="ORF">MM50RIKEN_19180</name>
</gene>
<evidence type="ECO:0000256" key="9">
    <source>
        <dbReference type="ARBA" id="ARBA00022960"/>
    </source>
</evidence>
<evidence type="ECO:0000256" key="12">
    <source>
        <dbReference type="ARBA" id="ARBA00034000"/>
    </source>
</evidence>
<keyword evidence="19" id="KW-1185">Reference proteome</keyword>
<comment type="catalytic activity">
    <reaction evidence="12">
        <text>Preferential cleavage: (Ac)2-L-Lys-D-Ala-|-D-Ala. Also transpeptidation of peptidyl-alanyl moieties that are N-acyl substituents of D-alanine.</text>
        <dbReference type="EC" id="3.4.16.4"/>
    </reaction>
</comment>
<evidence type="ECO:0000256" key="7">
    <source>
        <dbReference type="ARBA" id="ARBA00022729"/>
    </source>
</evidence>
<dbReference type="InterPro" id="IPR001967">
    <property type="entry name" value="Peptidase_S11_N"/>
</dbReference>
<dbReference type="InterPro" id="IPR037167">
    <property type="entry name" value="Peptidase_S11_C_sf"/>
</dbReference>
<dbReference type="InterPro" id="IPR012338">
    <property type="entry name" value="Beta-lactam/transpept-like"/>
</dbReference>
<keyword evidence="7 16" id="KW-0732">Signal</keyword>
<evidence type="ECO:0000256" key="5">
    <source>
        <dbReference type="ARBA" id="ARBA00022645"/>
    </source>
</evidence>
<feature type="active site" description="Proton acceptor" evidence="13">
    <location>
        <position position="61"/>
    </location>
</feature>
<evidence type="ECO:0000259" key="17">
    <source>
        <dbReference type="SMART" id="SM00936"/>
    </source>
</evidence>
<protein>
    <recommendedName>
        <fullName evidence="4">serine-type D-Ala-D-Ala carboxypeptidase</fullName>
        <ecNumber evidence="4">3.4.16.4</ecNumber>
    </recommendedName>
</protein>
<dbReference type="PANTHER" id="PTHR21581">
    <property type="entry name" value="D-ALANYL-D-ALANINE CARBOXYPEPTIDASE"/>
    <property type="match status" value="1"/>
</dbReference>
<dbReference type="EMBL" id="AP023418">
    <property type="protein sequence ID" value="BCK82155.1"/>
    <property type="molecule type" value="Genomic_DNA"/>
</dbReference>
<reference evidence="18" key="1">
    <citation type="submission" date="2020-09" db="EMBL/GenBank/DDBJ databases">
        <title>New species isolated from human feces.</title>
        <authorList>
            <person name="Kitahara M."/>
            <person name="Shigeno Y."/>
            <person name="Shime M."/>
            <person name="Matsumoto Y."/>
            <person name="Nakamura S."/>
            <person name="Motooka D."/>
            <person name="Fukuoka S."/>
            <person name="Nishikawa H."/>
            <person name="Benno Y."/>
        </authorList>
    </citation>
    <scope>NUCLEOTIDE SEQUENCE</scope>
    <source>
        <strain evidence="18">MM50</strain>
    </source>
</reference>
<dbReference type="SMART" id="SM00936">
    <property type="entry name" value="PBP5_C"/>
    <property type="match status" value="1"/>
</dbReference>
<comment type="function">
    <text evidence="1">Removes C-terminal D-alanyl residues from sugar-peptide cell wall precursors.</text>
</comment>
<evidence type="ECO:0000256" key="1">
    <source>
        <dbReference type="ARBA" id="ARBA00003217"/>
    </source>
</evidence>
<keyword evidence="6" id="KW-0645">Protease</keyword>
<dbReference type="GO" id="GO:0009252">
    <property type="term" value="P:peptidoglycan biosynthetic process"/>
    <property type="evidence" value="ECO:0007669"/>
    <property type="project" value="UniProtKB-UniPathway"/>
</dbReference>
<evidence type="ECO:0000256" key="13">
    <source>
        <dbReference type="PIRSR" id="PIRSR618044-1"/>
    </source>
</evidence>
<dbReference type="GO" id="GO:0008360">
    <property type="term" value="P:regulation of cell shape"/>
    <property type="evidence" value="ECO:0007669"/>
    <property type="project" value="UniProtKB-KW"/>
</dbReference>
<evidence type="ECO:0000256" key="14">
    <source>
        <dbReference type="PIRSR" id="PIRSR618044-2"/>
    </source>
</evidence>
<dbReference type="Pfam" id="PF07943">
    <property type="entry name" value="PBP5_C"/>
    <property type="match status" value="1"/>
</dbReference>
<dbReference type="AlphaFoldDB" id="A0A810Q6C8"/>
<dbReference type="Gene3D" id="3.40.710.10">
    <property type="entry name" value="DD-peptidase/beta-lactamase superfamily"/>
    <property type="match status" value="1"/>
</dbReference>
<dbReference type="PANTHER" id="PTHR21581:SF6">
    <property type="entry name" value="TRAFFICKING PROTEIN PARTICLE COMPLEX SUBUNIT 12"/>
    <property type="match status" value="1"/>
</dbReference>
<proteinExistence type="inferred from homology"/>
<dbReference type="GO" id="GO:0006508">
    <property type="term" value="P:proteolysis"/>
    <property type="evidence" value="ECO:0007669"/>
    <property type="project" value="UniProtKB-KW"/>
</dbReference>
<feature type="chain" id="PRO_5032846929" description="serine-type D-Ala-D-Ala carboxypeptidase" evidence="16">
    <location>
        <begin position="25"/>
        <end position="381"/>
    </location>
</feature>
<dbReference type="InterPro" id="IPR018044">
    <property type="entry name" value="Peptidase_S11"/>
</dbReference>
<evidence type="ECO:0000256" key="15">
    <source>
        <dbReference type="RuleBase" id="RU004016"/>
    </source>
</evidence>
<keyword evidence="5 18" id="KW-0121">Carboxypeptidase</keyword>
<dbReference type="SUPFAM" id="SSF56601">
    <property type="entry name" value="beta-lactamase/transpeptidase-like"/>
    <property type="match status" value="1"/>
</dbReference>
<dbReference type="GO" id="GO:0071555">
    <property type="term" value="P:cell wall organization"/>
    <property type="evidence" value="ECO:0007669"/>
    <property type="project" value="UniProtKB-KW"/>
</dbReference>
<feature type="active site" description="Acyl-ester intermediate" evidence="13">
    <location>
        <position position="58"/>
    </location>
</feature>
<dbReference type="InterPro" id="IPR015956">
    <property type="entry name" value="Peniciliin-bd_prot_C_sf"/>
</dbReference>
<feature type="binding site" evidence="14">
    <location>
        <position position="222"/>
    </location>
    <ligand>
        <name>substrate</name>
    </ligand>
</feature>
<evidence type="ECO:0000256" key="8">
    <source>
        <dbReference type="ARBA" id="ARBA00022801"/>
    </source>
</evidence>
<dbReference type="PRINTS" id="PR00725">
    <property type="entry name" value="DADACBPTASE1"/>
</dbReference>
<evidence type="ECO:0000256" key="11">
    <source>
        <dbReference type="ARBA" id="ARBA00023316"/>
    </source>
</evidence>
<feature type="domain" description="Peptidase S11 D-Ala-D-Ala carboxypeptidase A C-terminal" evidence="17">
    <location>
        <begin position="269"/>
        <end position="363"/>
    </location>
</feature>
<dbReference type="SUPFAM" id="SSF69189">
    <property type="entry name" value="Penicillin-binding protein associated domain"/>
    <property type="match status" value="1"/>
</dbReference>
<evidence type="ECO:0000313" key="19">
    <source>
        <dbReference type="Proteomes" id="UP000681035"/>
    </source>
</evidence>
<accession>A0A810Q6C8</accession>
<dbReference type="Pfam" id="PF00768">
    <property type="entry name" value="Peptidase_S11"/>
    <property type="match status" value="1"/>
</dbReference>
<dbReference type="InterPro" id="IPR012907">
    <property type="entry name" value="Peptidase_S11_C"/>
</dbReference>
<keyword evidence="10" id="KW-0573">Peptidoglycan synthesis</keyword>
<keyword evidence="8" id="KW-0378">Hydrolase</keyword>
<dbReference type="UniPathway" id="UPA00219"/>
<dbReference type="Gene3D" id="2.60.410.10">
    <property type="entry name" value="D-Ala-D-Ala carboxypeptidase, C-terminal domain"/>
    <property type="match status" value="1"/>
</dbReference>
<dbReference type="Proteomes" id="UP000681035">
    <property type="component" value="Chromosome"/>
</dbReference>
<dbReference type="EC" id="3.4.16.4" evidence="4"/>
<dbReference type="RefSeq" id="WP_213540742.1">
    <property type="nucleotide sequence ID" value="NZ_AP023418.1"/>
</dbReference>
<feature type="signal peptide" evidence="16">
    <location>
        <begin position="1"/>
        <end position="24"/>
    </location>
</feature>
<evidence type="ECO:0000256" key="10">
    <source>
        <dbReference type="ARBA" id="ARBA00022984"/>
    </source>
</evidence>
<evidence type="ECO:0000256" key="6">
    <source>
        <dbReference type="ARBA" id="ARBA00022670"/>
    </source>
</evidence>
<evidence type="ECO:0000256" key="3">
    <source>
        <dbReference type="ARBA" id="ARBA00007164"/>
    </source>
</evidence>
<dbReference type="KEGG" id="vcop:MM50RIKEN_19180"/>
<keyword evidence="9" id="KW-0133">Cell shape</keyword>
<organism evidence="18 19">
    <name type="scientific">Vescimonas coprocola</name>
    <dbReference type="NCBI Taxonomy" id="2714355"/>
    <lineage>
        <taxon>Bacteria</taxon>
        <taxon>Bacillati</taxon>
        <taxon>Bacillota</taxon>
        <taxon>Clostridia</taxon>
        <taxon>Eubacteriales</taxon>
        <taxon>Oscillospiraceae</taxon>
        <taxon>Vescimonas</taxon>
    </lineage>
</organism>
<keyword evidence="11" id="KW-0961">Cell wall biogenesis/degradation</keyword>
<comment type="similarity">
    <text evidence="3 15">Belongs to the peptidase S11 family.</text>
</comment>
<evidence type="ECO:0000256" key="16">
    <source>
        <dbReference type="SAM" id="SignalP"/>
    </source>
</evidence>
<name>A0A810Q6C8_9FIRM</name>
<dbReference type="GO" id="GO:0009002">
    <property type="term" value="F:serine-type D-Ala-D-Ala carboxypeptidase activity"/>
    <property type="evidence" value="ECO:0007669"/>
    <property type="project" value="UniProtKB-EC"/>
</dbReference>
<comment type="pathway">
    <text evidence="2">Cell wall biogenesis; peptidoglycan biosynthesis.</text>
</comment>